<evidence type="ECO:0000256" key="1">
    <source>
        <dbReference type="SAM" id="Phobius"/>
    </source>
</evidence>
<organism evidence="2 3">
    <name type="scientific">Morchella conica CCBAS932</name>
    <dbReference type="NCBI Taxonomy" id="1392247"/>
    <lineage>
        <taxon>Eukaryota</taxon>
        <taxon>Fungi</taxon>
        <taxon>Dikarya</taxon>
        <taxon>Ascomycota</taxon>
        <taxon>Pezizomycotina</taxon>
        <taxon>Pezizomycetes</taxon>
        <taxon>Pezizales</taxon>
        <taxon>Morchellaceae</taxon>
        <taxon>Morchella</taxon>
    </lineage>
</organism>
<accession>A0A3N4KHX1</accession>
<protein>
    <submittedName>
        <fullName evidence="2">Uncharacterized protein</fullName>
    </submittedName>
</protein>
<feature type="transmembrane region" description="Helical" evidence="1">
    <location>
        <begin position="47"/>
        <end position="64"/>
    </location>
</feature>
<evidence type="ECO:0000313" key="3">
    <source>
        <dbReference type="Proteomes" id="UP000277580"/>
    </source>
</evidence>
<reference evidence="2 3" key="1">
    <citation type="journal article" date="2018" name="Nat. Ecol. Evol.">
        <title>Pezizomycetes genomes reveal the molecular basis of ectomycorrhizal truffle lifestyle.</title>
        <authorList>
            <person name="Murat C."/>
            <person name="Payen T."/>
            <person name="Noel B."/>
            <person name="Kuo A."/>
            <person name="Morin E."/>
            <person name="Chen J."/>
            <person name="Kohler A."/>
            <person name="Krizsan K."/>
            <person name="Balestrini R."/>
            <person name="Da Silva C."/>
            <person name="Montanini B."/>
            <person name="Hainaut M."/>
            <person name="Levati E."/>
            <person name="Barry K.W."/>
            <person name="Belfiori B."/>
            <person name="Cichocki N."/>
            <person name="Clum A."/>
            <person name="Dockter R.B."/>
            <person name="Fauchery L."/>
            <person name="Guy J."/>
            <person name="Iotti M."/>
            <person name="Le Tacon F."/>
            <person name="Lindquist E.A."/>
            <person name="Lipzen A."/>
            <person name="Malagnac F."/>
            <person name="Mello A."/>
            <person name="Molinier V."/>
            <person name="Miyauchi S."/>
            <person name="Poulain J."/>
            <person name="Riccioni C."/>
            <person name="Rubini A."/>
            <person name="Sitrit Y."/>
            <person name="Splivallo R."/>
            <person name="Traeger S."/>
            <person name="Wang M."/>
            <person name="Zifcakova L."/>
            <person name="Wipf D."/>
            <person name="Zambonelli A."/>
            <person name="Paolocci F."/>
            <person name="Nowrousian M."/>
            <person name="Ottonello S."/>
            <person name="Baldrian P."/>
            <person name="Spatafora J.W."/>
            <person name="Henrissat B."/>
            <person name="Nagy L.G."/>
            <person name="Aury J.M."/>
            <person name="Wincker P."/>
            <person name="Grigoriev I.V."/>
            <person name="Bonfante P."/>
            <person name="Martin F.M."/>
        </authorList>
    </citation>
    <scope>NUCLEOTIDE SEQUENCE [LARGE SCALE GENOMIC DNA]</scope>
    <source>
        <strain evidence="2 3">CCBAS932</strain>
    </source>
</reference>
<sequence>MPFPPRVEIRFRPGSVRKYVEWMCGCIPVVGLFLAGCWSGGKASLRGLLLSWLLMGGVGLDLRWRFYDY</sequence>
<proteinExistence type="predicted"/>
<keyword evidence="1" id="KW-1133">Transmembrane helix</keyword>
<gene>
    <name evidence="2" type="ORF">P167DRAFT_537857</name>
</gene>
<keyword evidence="1" id="KW-0472">Membrane</keyword>
<dbReference type="EMBL" id="ML119145">
    <property type="protein sequence ID" value="RPB10157.1"/>
    <property type="molecule type" value="Genomic_DNA"/>
</dbReference>
<evidence type="ECO:0000313" key="2">
    <source>
        <dbReference type="EMBL" id="RPB10157.1"/>
    </source>
</evidence>
<feature type="transmembrane region" description="Helical" evidence="1">
    <location>
        <begin position="20"/>
        <end position="41"/>
    </location>
</feature>
<keyword evidence="1" id="KW-0812">Transmembrane</keyword>
<dbReference type="AlphaFoldDB" id="A0A3N4KHX1"/>
<keyword evidence="3" id="KW-1185">Reference proteome</keyword>
<name>A0A3N4KHX1_9PEZI</name>
<dbReference type="InParanoid" id="A0A3N4KHX1"/>
<dbReference type="Proteomes" id="UP000277580">
    <property type="component" value="Unassembled WGS sequence"/>
</dbReference>